<evidence type="ECO:0000313" key="9">
    <source>
        <dbReference type="EMBL" id="CAG9326484.1"/>
    </source>
</evidence>
<dbReference type="InterPro" id="IPR017907">
    <property type="entry name" value="Znf_RING_CS"/>
</dbReference>
<protein>
    <recommendedName>
        <fullName evidence="11">RING-type E3 ubiquitin transferase</fullName>
    </recommendedName>
</protein>
<dbReference type="SUPFAM" id="SSF90229">
    <property type="entry name" value="CCCH zinc finger"/>
    <property type="match status" value="1"/>
</dbReference>
<evidence type="ECO:0000256" key="6">
    <source>
        <dbReference type="PROSITE-ProRule" id="PRU00723"/>
    </source>
</evidence>
<dbReference type="Gene3D" id="3.30.40.10">
    <property type="entry name" value="Zinc/RING finger domain, C3HC4 (zinc finger)"/>
    <property type="match status" value="1"/>
</dbReference>
<dbReference type="Pfam" id="PF13639">
    <property type="entry name" value="zf-RING_2"/>
    <property type="match status" value="1"/>
</dbReference>
<evidence type="ECO:0000256" key="3">
    <source>
        <dbReference type="ARBA" id="ARBA00022737"/>
    </source>
</evidence>
<keyword evidence="4 6" id="KW-0863">Zinc-finger</keyword>
<keyword evidence="3" id="KW-0677">Repeat</keyword>
<dbReference type="GO" id="GO:0000209">
    <property type="term" value="P:protein polyubiquitination"/>
    <property type="evidence" value="ECO:0007669"/>
    <property type="project" value="InterPro"/>
</dbReference>
<dbReference type="EMBL" id="CAJZBQ010000040">
    <property type="protein sequence ID" value="CAG9326484.1"/>
    <property type="molecule type" value="Genomic_DNA"/>
</dbReference>
<name>A0AAU9JHZ0_9CILI</name>
<evidence type="ECO:0000313" key="10">
    <source>
        <dbReference type="Proteomes" id="UP001162131"/>
    </source>
</evidence>
<feature type="domain" description="C3H1-type" evidence="8">
    <location>
        <begin position="138"/>
        <end position="167"/>
    </location>
</feature>
<feature type="zinc finger region" description="C3H1-type" evidence="6">
    <location>
        <begin position="138"/>
        <end position="167"/>
    </location>
</feature>
<gene>
    <name evidence="9" type="ORF">BSTOLATCC_MIC40910</name>
</gene>
<dbReference type="PROSITE" id="PS50089">
    <property type="entry name" value="ZF_RING_2"/>
    <property type="match status" value="1"/>
</dbReference>
<comment type="caution">
    <text evidence="9">The sequence shown here is derived from an EMBL/GenBank/DDBJ whole genome shotgun (WGS) entry which is preliminary data.</text>
</comment>
<reference evidence="9" key="1">
    <citation type="submission" date="2021-09" db="EMBL/GenBank/DDBJ databases">
        <authorList>
            <consortium name="AG Swart"/>
            <person name="Singh M."/>
            <person name="Singh A."/>
            <person name="Seah K."/>
            <person name="Emmerich C."/>
        </authorList>
    </citation>
    <scope>NUCLEOTIDE SEQUENCE</scope>
    <source>
        <strain evidence="9">ATCC30299</strain>
    </source>
</reference>
<dbReference type="InterPro" id="IPR041367">
    <property type="entry name" value="Znf-CCCH_4"/>
</dbReference>
<dbReference type="CDD" id="cd16521">
    <property type="entry name" value="RING-HC_MKRN"/>
    <property type="match status" value="1"/>
</dbReference>
<dbReference type="Pfam" id="PF18044">
    <property type="entry name" value="zf-CCCH_4"/>
    <property type="match status" value="1"/>
</dbReference>
<dbReference type="PROSITE" id="PS50103">
    <property type="entry name" value="ZF_C3H1"/>
    <property type="match status" value="2"/>
</dbReference>
<keyword evidence="10" id="KW-1185">Reference proteome</keyword>
<evidence type="ECO:0000259" key="7">
    <source>
        <dbReference type="PROSITE" id="PS50089"/>
    </source>
</evidence>
<dbReference type="InterPro" id="IPR000571">
    <property type="entry name" value="Znf_CCCH"/>
</dbReference>
<dbReference type="InterPro" id="IPR045072">
    <property type="entry name" value="MKRN-like"/>
</dbReference>
<evidence type="ECO:0000256" key="4">
    <source>
        <dbReference type="ARBA" id="ARBA00022771"/>
    </source>
</evidence>
<dbReference type="Gene3D" id="2.30.30.1190">
    <property type="match status" value="1"/>
</dbReference>
<dbReference type="InterPro" id="IPR013083">
    <property type="entry name" value="Znf_RING/FYVE/PHD"/>
</dbReference>
<keyword evidence="5 6" id="KW-0862">Zinc</keyword>
<organism evidence="9 10">
    <name type="scientific">Blepharisma stoltei</name>
    <dbReference type="NCBI Taxonomy" id="1481888"/>
    <lineage>
        <taxon>Eukaryota</taxon>
        <taxon>Sar</taxon>
        <taxon>Alveolata</taxon>
        <taxon>Ciliophora</taxon>
        <taxon>Postciliodesmatophora</taxon>
        <taxon>Heterotrichea</taxon>
        <taxon>Heterotrichida</taxon>
        <taxon>Blepharismidae</taxon>
        <taxon>Blepharisma</taxon>
    </lineage>
</organism>
<accession>A0AAU9JHZ0</accession>
<keyword evidence="2 6" id="KW-0479">Metal-binding</keyword>
<evidence type="ECO:0000256" key="5">
    <source>
        <dbReference type="ARBA" id="ARBA00022833"/>
    </source>
</evidence>
<dbReference type="PROSITE" id="PS00518">
    <property type="entry name" value="ZF_RING_1"/>
    <property type="match status" value="1"/>
</dbReference>
<evidence type="ECO:0000259" key="8">
    <source>
        <dbReference type="PROSITE" id="PS50103"/>
    </source>
</evidence>
<dbReference type="InterPro" id="IPR036855">
    <property type="entry name" value="Znf_CCCH_sf"/>
</dbReference>
<dbReference type="AlphaFoldDB" id="A0AAU9JHZ0"/>
<feature type="domain" description="RING-type" evidence="7">
    <location>
        <begin position="59"/>
        <end position="109"/>
    </location>
</feature>
<dbReference type="PANTHER" id="PTHR11224">
    <property type="entry name" value="MAKORIN-RELATED"/>
    <property type="match status" value="1"/>
</dbReference>
<dbReference type="GO" id="GO:0061630">
    <property type="term" value="F:ubiquitin protein ligase activity"/>
    <property type="evidence" value="ECO:0007669"/>
    <property type="project" value="InterPro"/>
</dbReference>
<dbReference type="SUPFAM" id="SSF57850">
    <property type="entry name" value="RING/U-box"/>
    <property type="match status" value="1"/>
</dbReference>
<dbReference type="SMART" id="SM00184">
    <property type="entry name" value="RING"/>
    <property type="match status" value="1"/>
</dbReference>
<dbReference type="InterPro" id="IPR001841">
    <property type="entry name" value="Znf_RING"/>
</dbReference>
<feature type="zinc finger region" description="C3H1-type" evidence="6">
    <location>
        <begin position="22"/>
        <end position="49"/>
    </location>
</feature>
<sequence>MDQDFCDFTLEDLDNIVNSQNLPGEAICPYFLQGRCMYGNKCWFRHPSNDQEIPGDANCAICLEKVKQNNRQFGLLLGCAHIFCLNCIRSWRGQINVPKEVSRSCPICRVPSFYILPSTDLVMRYEDKLHLAESYKKKLSSIPCQHFNFGDGECPFGGSCFYDHRYRNGQKWTPGPPQFACDEFGVWQVSKKPKLSEFLPFN</sequence>
<keyword evidence="1" id="KW-0808">Transferase</keyword>
<feature type="domain" description="C3H1-type" evidence="8">
    <location>
        <begin position="22"/>
        <end position="49"/>
    </location>
</feature>
<dbReference type="SMART" id="SM00356">
    <property type="entry name" value="ZnF_C3H1"/>
    <property type="match status" value="2"/>
</dbReference>
<evidence type="ECO:0008006" key="11">
    <source>
        <dbReference type="Google" id="ProtNLM"/>
    </source>
</evidence>
<proteinExistence type="predicted"/>
<evidence type="ECO:0000256" key="2">
    <source>
        <dbReference type="ARBA" id="ARBA00022723"/>
    </source>
</evidence>
<dbReference type="PANTHER" id="PTHR11224:SF10">
    <property type="entry name" value="IP09428P-RELATED"/>
    <property type="match status" value="1"/>
</dbReference>
<dbReference type="Proteomes" id="UP001162131">
    <property type="component" value="Unassembled WGS sequence"/>
</dbReference>
<evidence type="ECO:0000256" key="1">
    <source>
        <dbReference type="ARBA" id="ARBA00022679"/>
    </source>
</evidence>
<dbReference type="GO" id="GO:0008270">
    <property type="term" value="F:zinc ion binding"/>
    <property type="evidence" value="ECO:0007669"/>
    <property type="project" value="UniProtKB-KW"/>
</dbReference>